<dbReference type="EMBL" id="WHUF01000010">
    <property type="protein sequence ID" value="MQA23403.1"/>
    <property type="molecule type" value="Genomic_DNA"/>
</dbReference>
<dbReference type="Proteomes" id="UP000444318">
    <property type="component" value="Unassembled WGS sequence"/>
</dbReference>
<comment type="caution">
    <text evidence="1">The sequence shown here is derived from an EMBL/GenBank/DDBJ whole genome shotgun (WGS) entry which is preliminary data.</text>
</comment>
<gene>
    <name evidence="1" type="ORF">GEV01_28155</name>
</gene>
<dbReference type="AlphaFoldDB" id="A0A843SMH7"/>
<evidence type="ECO:0000313" key="2">
    <source>
        <dbReference type="Proteomes" id="UP000444318"/>
    </source>
</evidence>
<organism evidence="1 2">
    <name type="scientific">Rugamonas rivuli</name>
    <dbReference type="NCBI Taxonomy" id="2743358"/>
    <lineage>
        <taxon>Bacteria</taxon>
        <taxon>Pseudomonadati</taxon>
        <taxon>Pseudomonadota</taxon>
        <taxon>Betaproteobacteria</taxon>
        <taxon>Burkholderiales</taxon>
        <taxon>Oxalobacteraceae</taxon>
        <taxon>Telluria group</taxon>
        <taxon>Rugamonas</taxon>
    </lineage>
</organism>
<proteinExistence type="predicted"/>
<sequence>MVDTGLTVTAQAECSLSPHLVHLDLEQAFLPITPLDIALIEGRENISPALEPLSNKIMPAFGAPSPALQNASPAPAAP</sequence>
<reference evidence="1 2" key="1">
    <citation type="submission" date="2019-10" db="EMBL/GenBank/DDBJ databases">
        <title>Two novel species isolated from a subtropical stream in China.</title>
        <authorList>
            <person name="Lu H."/>
        </authorList>
    </citation>
    <scope>NUCLEOTIDE SEQUENCE [LARGE SCALE GENOMIC DNA]</scope>
    <source>
        <strain evidence="1 2">FT103W</strain>
    </source>
</reference>
<evidence type="ECO:0000313" key="1">
    <source>
        <dbReference type="EMBL" id="MQA23403.1"/>
    </source>
</evidence>
<protein>
    <submittedName>
        <fullName evidence="1">Uncharacterized protein</fullName>
    </submittedName>
</protein>
<accession>A0A843SMH7</accession>
<name>A0A843SMH7_9BURK</name>
<dbReference type="RefSeq" id="WP_152809370.1">
    <property type="nucleotide sequence ID" value="NZ_WHUF01000010.1"/>
</dbReference>
<keyword evidence="2" id="KW-1185">Reference proteome</keyword>